<comment type="caution">
    <text evidence="2">The sequence shown here is derived from an EMBL/GenBank/DDBJ whole genome shotgun (WGS) entry which is preliminary data.</text>
</comment>
<evidence type="ECO:0000313" key="3">
    <source>
        <dbReference type="Proteomes" id="UP001165667"/>
    </source>
</evidence>
<dbReference type="Proteomes" id="UP001165667">
    <property type="component" value="Unassembled WGS sequence"/>
</dbReference>
<evidence type="ECO:0000256" key="1">
    <source>
        <dbReference type="SAM" id="Phobius"/>
    </source>
</evidence>
<keyword evidence="1" id="KW-0812">Transmembrane</keyword>
<proteinExistence type="predicted"/>
<evidence type="ECO:0000313" key="2">
    <source>
        <dbReference type="EMBL" id="MCW6511005.1"/>
    </source>
</evidence>
<name>A0AA41Z627_9HYPH</name>
<protein>
    <submittedName>
        <fullName evidence="2">Uncharacterized protein</fullName>
    </submittedName>
</protein>
<keyword evidence="1" id="KW-0472">Membrane</keyword>
<keyword evidence="3" id="KW-1185">Reference proteome</keyword>
<reference evidence="2" key="1">
    <citation type="submission" date="2022-05" db="EMBL/GenBank/DDBJ databases">
        <authorList>
            <person name="Pankratov T."/>
        </authorList>
    </citation>
    <scope>NUCLEOTIDE SEQUENCE</scope>
    <source>
        <strain evidence="2">BP6-180914</strain>
    </source>
</reference>
<feature type="transmembrane region" description="Helical" evidence="1">
    <location>
        <begin position="36"/>
        <end position="53"/>
    </location>
</feature>
<dbReference type="RefSeq" id="WP_282587384.1">
    <property type="nucleotide sequence ID" value="NZ_JAMOIM010000020.1"/>
</dbReference>
<keyword evidence="1" id="KW-1133">Transmembrane helix</keyword>
<accession>A0AA41Z627</accession>
<dbReference type="AlphaFoldDB" id="A0AA41Z627"/>
<sequence>MSIHADDTPTTDEIFYARALAILVGPGRRMAAFMRFCNLAYWFSVMAALGWLASQALDRQQPVVVHRETLLSPRIRPGEPVRVSYEISRLRTCSTDLSWALYDGAQEIHSFGPAHVEAAGLPGRETFTRAWATPANAAPGEGHLRVVLAFQCPGNYLQALYPVALVLPDLPVVIEPRR</sequence>
<dbReference type="EMBL" id="JAMOIM010000020">
    <property type="protein sequence ID" value="MCW6511005.1"/>
    <property type="molecule type" value="Genomic_DNA"/>
</dbReference>
<organism evidence="2 3">
    <name type="scientific">Lichenifustis flavocetrariae</name>
    <dbReference type="NCBI Taxonomy" id="2949735"/>
    <lineage>
        <taxon>Bacteria</taxon>
        <taxon>Pseudomonadati</taxon>
        <taxon>Pseudomonadota</taxon>
        <taxon>Alphaproteobacteria</taxon>
        <taxon>Hyphomicrobiales</taxon>
        <taxon>Lichenihabitantaceae</taxon>
        <taxon>Lichenifustis</taxon>
    </lineage>
</organism>
<gene>
    <name evidence="2" type="ORF">M8523_23650</name>
</gene>